<evidence type="ECO:0000313" key="1">
    <source>
        <dbReference type="EMBL" id="JAD99659.1"/>
    </source>
</evidence>
<protein>
    <submittedName>
        <fullName evidence="1">Uncharacterized protein</fullName>
    </submittedName>
</protein>
<dbReference type="AlphaFoldDB" id="A0A0A9EG08"/>
<organism evidence="1">
    <name type="scientific">Arundo donax</name>
    <name type="common">Giant reed</name>
    <name type="synonym">Donax arundinaceus</name>
    <dbReference type="NCBI Taxonomy" id="35708"/>
    <lineage>
        <taxon>Eukaryota</taxon>
        <taxon>Viridiplantae</taxon>
        <taxon>Streptophyta</taxon>
        <taxon>Embryophyta</taxon>
        <taxon>Tracheophyta</taxon>
        <taxon>Spermatophyta</taxon>
        <taxon>Magnoliopsida</taxon>
        <taxon>Liliopsida</taxon>
        <taxon>Poales</taxon>
        <taxon>Poaceae</taxon>
        <taxon>PACMAD clade</taxon>
        <taxon>Arundinoideae</taxon>
        <taxon>Arundineae</taxon>
        <taxon>Arundo</taxon>
    </lineage>
</organism>
<dbReference type="EMBL" id="GBRH01198236">
    <property type="protein sequence ID" value="JAD99659.1"/>
    <property type="molecule type" value="Transcribed_RNA"/>
</dbReference>
<sequence>MGARAPQALTLGLGLWDPGLPPPPVLFFDLDGAVRPQLLRPRGAPVRCSCGPPLLSSSHRREMVMVLATTATPAIAITRLPLRRYMLLLLPCALCYR</sequence>
<accession>A0A0A9EG08</accession>
<proteinExistence type="predicted"/>
<name>A0A0A9EG08_ARUDO</name>
<reference evidence="1" key="1">
    <citation type="submission" date="2014-09" db="EMBL/GenBank/DDBJ databases">
        <authorList>
            <person name="Magalhaes I.L.F."/>
            <person name="Oliveira U."/>
            <person name="Santos F.R."/>
            <person name="Vidigal T.H.D.A."/>
            <person name="Brescovit A.D."/>
            <person name="Santos A.J."/>
        </authorList>
    </citation>
    <scope>NUCLEOTIDE SEQUENCE</scope>
    <source>
        <tissue evidence="1">Shoot tissue taken approximately 20 cm above the soil surface</tissue>
    </source>
</reference>
<reference evidence="1" key="2">
    <citation type="journal article" date="2015" name="Data Brief">
        <title>Shoot transcriptome of the giant reed, Arundo donax.</title>
        <authorList>
            <person name="Barrero R.A."/>
            <person name="Guerrero F.D."/>
            <person name="Moolhuijzen P."/>
            <person name="Goolsby J.A."/>
            <person name="Tidwell J."/>
            <person name="Bellgard S.E."/>
            <person name="Bellgard M.I."/>
        </authorList>
    </citation>
    <scope>NUCLEOTIDE SEQUENCE</scope>
    <source>
        <tissue evidence="1">Shoot tissue taken approximately 20 cm above the soil surface</tissue>
    </source>
</reference>